<name>A0AA88RWF5_CHASR</name>
<organism evidence="2 3">
    <name type="scientific">Channa striata</name>
    <name type="common">Snakehead murrel</name>
    <name type="synonym">Ophicephalus striatus</name>
    <dbReference type="NCBI Taxonomy" id="64152"/>
    <lineage>
        <taxon>Eukaryota</taxon>
        <taxon>Metazoa</taxon>
        <taxon>Chordata</taxon>
        <taxon>Craniata</taxon>
        <taxon>Vertebrata</taxon>
        <taxon>Euteleostomi</taxon>
        <taxon>Actinopterygii</taxon>
        <taxon>Neopterygii</taxon>
        <taxon>Teleostei</taxon>
        <taxon>Neoteleostei</taxon>
        <taxon>Acanthomorphata</taxon>
        <taxon>Anabantaria</taxon>
        <taxon>Anabantiformes</taxon>
        <taxon>Channoidei</taxon>
        <taxon>Channidae</taxon>
        <taxon>Channa</taxon>
    </lineage>
</organism>
<dbReference type="Proteomes" id="UP001187415">
    <property type="component" value="Unassembled WGS sequence"/>
</dbReference>
<protein>
    <submittedName>
        <fullName evidence="2">Uncharacterized protein</fullName>
    </submittedName>
</protein>
<dbReference type="EMBL" id="JAUPFM010000018">
    <property type="protein sequence ID" value="KAK2822906.1"/>
    <property type="molecule type" value="Genomic_DNA"/>
</dbReference>
<reference evidence="2" key="1">
    <citation type="submission" date="2023-07" db="EMBL/GenBank/DDBJ databases">
        <title>Chromosome-level Genome Assembly of Striped Snakehead (Channa striata).</title>
        <authorList>
            <person name="Liu H."/>
        </authorList>
    </citation>
    <scope>NUCLEOTIDE SEQUENCE</scope>
    <source>
        <strain evidence="2">Gz</strain>
        <tissue evidence="2">Muscle</tissue>
    </source>
</reference>
<sequence>MVLRVDDSSDPITQETTNAVLHTKMKTYFYAGFTSKTLESCELHNTKAQREPEKAPCPTETSAQSPAQETETLVGVYPEQAKENHFLLLMNGIRVVFTKTLAFNTLLTIRSLLF</sequence>
<evidence type="ECO:0000256" key="1">
    <source>
        <dbReference type="SAM" id="MobiDB-lite"/>
    </source>
</evidence>
<evidence type="ECO:0000313" key="2">
    <source>
        <dbReference type="EMBL" id="KAK2822906.1"/>
    </source>
</evidence>
<dbReference type="AlphaFoldDB" id="A0AA88RWF5"/>
<evidence type="ECO:0000313" key="3">
    <source>
        <dbReference type="Proteomes" id="UP001187415"/>
    </source>
</evidence>
<comment type="caution">
    <text evidence="2">The sequence shown here is derived from an EMBL/GenBank/DDBJ whole genome shotgun (WGS) entry which is preliminary data.</text>
</comment>
<proteinExistence type="predicted"/>
<feature type="region of interest" description="Disordered" evidence="1">
    <location>
        <begin position="44"/>
        <end position="71"/>
    </location>
</feature>
<gene>
    <name evidence="2" type="ORF">Q5P01_022971</name>
</gene>
<accession>A0AA88RWF5</accession>
<keyword evidence="3" id="KW-1185">Reference proteome</keyword>
<feature type="compositionally biased region" description="Polar residues" evidence="1">
    <location>
        <begin position="59"/>
        <end position="71"/>
    </location>
</feature>
<feature type="compositionally biased region" description="Basic and acidic residues" evidence="1">
    <location>
        <begin position="44"/>
        <end position="54"/>
    </location>
</feature>